<feature type="transmembrane region" description="Helical" evidence="9">
    <location>
        <begin position="39"/>
        <end position="66"/>
    </location>
</feature>
<feature type="transmembrane region" description="Helical" evidence="9">
    <location>
        <begin position="298"/>
        <end position="318"/>
    </location>
</feature>
<feature type="transmembrane region" description="Helical" evidence="9">
    <location>
        <begin position="185"/>
        <end position="204"/>
    </location>
</feature>
<feature type="transmembrane region" description="Helical" evidence="9">
    <location>
        <begin position="12"/>
        <end position="33"/>
    </location>
</feature>
<dbReference type="Proteomes" id="UP000814385">
    <property type="component" value="Unassembled WGS sequence"/>
</dbReference>
<protein>
    <submittedName>
        <fullName evidence="10">YeeE/YedE family protein</fullName>
    </submittedName>
</protein>
<evidence type="ECO:0000256" key="7">
    <source>
        <dbReference type="ARBA" id="ARBA00023136"/>
    </source>
</evidence>
<accession>A0ABS9PA18</accession>
<comment type="similarity">
    <text evidence="8">Belongs to the TsuA/YedE (TC 9.B.102) family.</text>
</comment>
<evidence type="ECO:0000256" key="9">
    <source>
        <dbReference type="SAM" id="Phobius"/>
    </source>
</evidence>
<keyword evidence="5 9" id="KW-0812">Transmembrane</keyword>
<evidence type="ECO:0000313" key="11">
    <source>
        <dbReference type="Proteomes" id="UP000814385"/>
    </source>
</evidence>
<feature type="transmembrane region" description="Helical" evidence="9">
    <location>
        <begin position="145"/>
        <end position="165"/>
    </location>
</feature>
<evidence type="ECO:0000256" key="1">
    <source>
        <dbReference type="ARBA" id="ARBA00004429"/>
    </source>
</evidence>
<evidence type="ECO:0000256" key="3">
    <source>
        <dbReference type="ARBA" id="ARBA00022475"/>
    </source>
</evidence>
<name>A0ABS9PA18_9GAMM</name>
<keyword evidence="7 9" id="KW-0472">Membrane</keyword>
<dbReference type="PANTHER" id="PTHR30574:SF1">
    <property type="entry name" value="SULPHUR TRANSPORT DOMAIN-CONTAINING PROTEIN"/>
    <property type="match status" value="1"/>
</dbReference>
<dbReference type="Pfam" id="PF04143">
    <property type="entry name" value="Sulf_transp"/>
    <property type="match status" value="1"/>
</dbReference>
<feature type="transmembrane region" description="Helical" evidence="9">
    <location>
        <begin position="355"/>
        <end position="376"/>
    </location>
</feature>
<reference evidence="10 11" key="1">
    <citation type="submission" date="2020-05" db="EMBL/GenBank/DDBJ databases">
        <title>Comparative genomic analysis of denitrifying bacteria from Halomonas genus.</title>
        <authorList>
            <person name="Wang L."/>
            <person name="Shao Z."/>
        </authorList>
    </citation>
    <scope>NUCLEOTIDE SEQUENCE [LARGE SCALE GENOMIC DNA]</scope>
    <source>
        <strain evidence="10 11">A4</strain>
    </source>
</reference>
<evidence type="ECO:0000256" key="8">
    <source>
        <dbReference type="ARBA" id="ARBA00035655"/>
    </source>
</evidence>
<evidence type="ECO:0000256" key="2">
    <source>
        <dbReference type="ARBA" id="ARBA00022448"/>
    </source>
</evidence>
<comment type="caution">
    <text evidence="10">The sequence shown here is derived from an EMBL/GenBank/DDBJ whole genome shotgun (WGS) entry which is preliminary data.</text>
</comment>
<evidence type="ECO:0000256" key="6">
    <source>
        <dbReference type="ARBA" id="ARBA00022989"/>
    </source>
</evidence>
<feature type="transmembrane region" description="Helical" evidence="9">
    <location>
        <begin position="330"/>
        <end position="349"/>
    </location>
</feature>
<dbReference type="InterPro" id="IPR007272">
    <property type="entry name" value="Sulf_transp_TsuA/YedE"/>
</dbReference>
<evidence type="ECO:0000313" key="10">
    <source>
        <dbReference type="EMBL" id="MCG6658319.1"/>
    </source>
</evidence>
<dbReference type="RefSeq" id="WP_238977467.1">
    <property type="nucleotide sequence ID" value="NZ_JABFUC010000008.1"/>
</dbReference>
<sequence length="402" mass="41654">MNGLALSPRFRLSLSSIAVGLLLLGALVVGLAYGLRSGLLMVVGGLLGMVLYHAAFGFTAAWRVFISERRGRGLRAQMVMLAIAVVLFFPALSAGSLFGLSVFGFVAPIGVSVVVGAFIFGLGMQLGGGCASGTLFTAGGGNARMLITLLFFIVGSLIGSAHFAWWQSLPAFRPTSLVTELGAGGGIAVSLALFAAIAALTVVMERRRHGQLEQAPRVDVGNRRWLTGPWPLLAGAVALALLNFVTLALAGRPWGITSAFALWGAKGFEFLGGDVSAWGYWQSPGNAAALQASVWSDITTVMNVGIMLGALMAASLAGRFAPNFRIPAKSVLAAVIGGVMLGYGARLAFGCNIGAYFSGIASGSLHGWVWLVAGFAGNMVGVKLRPLFFEGEVSRQPVAKGS</sequence>
<keyword evidence="4" id="KW-0997">Cell inner membrane</keyword>
<keyword evidence="11" id="KW-1185">Reference proteome</keyword>
<gene>
    <name evidence="10" type="ORF">HOP52_11200</name>
</gene>
<evidence type="ECO:0000256" key="4">
    <source>
        <dbReference type="ARBA" id="ARBA00022519"/>
    </source>
</evidence>
<comment type="subcellular location">
    <subcellularLocation>
        <location evidence="1">Cell inner membrane</location>
        <topology evidence="1">Multi-pass membrane protein</topology>
    </subcellularLocation>
</comment>
<evidence type="ECO:0000256" key="5">
    <source>
        <dbReference type="ARBA" id="ARBA00022692"/>
    </source>
</evidence>
<organism evidence="10 11">
    <name type="scientific">Billgrantia campisalis</name>
    <dbReference type="NCBI Taxonomy" id="74661"/>
    <lineage>
        <taxon>Bacteria</taxon>
        <taxon>Pseudomonadati</taxon>
        <taxon>Pseudomonadota</taxon>
        <taxon>Gammaproteobacteria</taxon>
        <taxon>Oceanospirillales</taxon>
        <taxon>Halomonadaceae</taxon>
        <taxon>Billgrantia</taxon>
    </lineage>
</organism>
<keyword evidence="6 9" id="KW-1133">Transmembrane helix</keyword>
<feature type="transmembrane region" description="Helical" evidence="9">
    <location>
        <begin position="225"/>
        <end position="250"/>
    </location>
</feature>
<dbReference type="PANTHER" id="PTHR30574">
    <property type="entry name" value="INNER MEMBRANE PROTEIN YEDE"/>
    <property type="match status" value="1"/>
</dbReference>
<proteinExistence type="inferred from homology"/>
<keyword evidence="3" id="KW-1003">Cell membrane</keyword>
<feature type="transmembrane region" description="Helical" evidence="9">
    <location>
        <begin position="105"/>
        <end position="124"/>
    </location>
</feature>
<feature type="transmembrane region" description="Helical" evidence="9">
    <location>
        <begin position="78"/>
        <end position="99"/>
    </location>
</feature>
<dbReference type="EMBL" id="JABFUC010000008">
    <property type="protein sequence ID" value="MCG6658319.1"/>
    <property type="molecule type" value="Genomic_DNA"/>
</dbReference>
<keyword evidence="2" id="KW-0813">Transport</keyword>